<organism evidence="7 11">
    <name type="scientific">Phytophthora fragariae</name>
    <dbReference type="NCBI Taxonomy" id="53985"/>
    <lineage>
        <taxon>Eukaryota</taxon>
        <taxon>Sar</taxon>
        <taxon>Stramenopiles</taxon>
        <taxon>Oomycota</taxon>
        <taxon>Peronosporomycetes</taxon>
        <taxon>Peronosporales</taxon>
        <taxon>Peronosporaceae</taxon>
        <taxon>Phytophthora</taxon>
    </lineage>
</organism>
<dbReference type="EMBL" id="QXFW01000780">
    <property type="protein sequence ID" value="KAE9003191.1"/>
    <property type="molecule type" value="Genomic_DNA"/>
</dbReference>
<dbReference type="EMBL" id="QXGD01000927">
    <property type="protein sequence ID" value="KAE9220016.1"/>
    <property type="molecule type" value="Genomic_DNA"/>
</dbReference>
<name>A0A6A3XRX2_9STRA</name>
<evidence type="ECO:0000313" key="11">
    <source>
        <dbReference type="Proteomes" id="UP000433483"/>
    </source>
</evidence>
<dbReference type="EMBL" id="QXGC01000807">
    <property type="protein sequence ID" value="KAE9220306.1"/>
    <property type="molecule type" value="Genomic_DNA"/>
</dbReference>
<evidence type="ECO:0000313" key="5">
    <source>
        <dbReference type="EMBL" id="KAE9100886.1"/>
    </source>
</evidence>
<evidence type="ECO:0000313" key="16">
    <source>
        <dbReference type="Proteomes" id="UP000476176"/>
    </source>
</evidence>
<keyword evidence="1" id="KW-0812">Transmembrane</keyword>
<evidence type="ECO:0000313" key="13">
    <source>
        <dbReference type="Proteomes" id="UP000440732"/>
    </source>
</evidence>
<dbReference type="EMBL" id="QXGF01000924">
    <property type="protein sequence ID" value="KAE8934262.1"/>
    <property type="molecule type" value="Genomic_DNA"/>
</dbReference>
<gene>
    <name evidence="8" type="ORF">PF002_g16013</name>
    <name evidence="9" type="ORF">PF004_g13381</name>
    <name evidence="7" type="ORF">PF005_g14397</name>
    <name evidence="6" type="ORF">PF006_g14191</name>
    <name evidence="4" type="ORF">PF007_g15387</name>
    <name evidence="2" type="ORF">PF009_g15754</name>
    <name evidence="5" type="ORF">PF010_g14646</name>
    <name evidence="3" type="ORF">PF011_g13002</name>
</gene>
<dbReference type="EMBL" id="QXGA01000879">
    <property type="protein sequence ID" value="KAE9137399.1"/>
    <property type="molecule type" value="Genomic_DNA"/>
</dbReference>
<dbReference type="EMBL" id="QXFX01000916">
    <property type="protein sequence ID" value="KAE9100886.1"/>
    <property type="molecule type" value="Genomic_DNA"/>
</dbReference>
<keyword evidence="1" id="KW-1133">Transmembrane helix</keyword>
<dbReference type="Proteomes" id="UP000440367">
    <property type="component" value="Unassembled WGS sequence"/>
</dbReference>
<dbReference type="Proteomes" id="UP000441208">
    <property type="component" value="Unassembled WGS sequence"/>
</dbReference>
<evidence type="ECO:0000313" key="3">
    <source>
        <dbReference type="EMBL" id="KAE9003191.1"/>
    </source>
</evidence>
<evidence type="ECO:0000256" key="1">
    <source>
        <dbReference type="SAM" id="Phobius"/>
    </source>
</evidence>
<dbReference type="Proteomes" id="UP000429523">
    <property type="component" value="Unassembled WGS sequence"/>
</dbReference>
<dbReference type="OrthoDB" id="105990at2759"/>
<evidence type="ECO:0000313" key="10">
    <source>
        <dbReference type="Proteomes" id="UP000429523"/>
    </source>
</evidence>
<evidence type="ECO:0000313" key="4">
    <source>
        <dbReference type="EMBL" id="KAE9100767.1"/>
    </source>
</evidence>
<evidence type="ECO:0000313" key="6">
    <source>
        <dbReference type="EMBL" id="KAE9137399.1"/>
    </source>
</evidence>
<evidence type="ECO:0000313" key="12">
    <source>
        <dbReference type="Proteomes" id="UP000440367"/>
    </source>
</evidence>
<evidence type="ECO:0000313" key="14">
    <source>
        <dbReference type="Proteomes" id="UP000441208"/>
    </source>
</evidence>
<evidence type="ECO:0000313" key="8">
    <source>
        <dbReference type="EMBL" id="KAE9220016.1"/>
    </source>
</evidence>
<evidence type="ECO:0000313" key="15">
    <source>
        <dbReference type="Proteomes" id="UP000460718"/>
    </source>
</evidence>
<evidence type="ECO:0000313" key="9">
    <source>
        <dbReference type="EMBL" id="KAE9220306.1"/>
    </source>
</evidence>
<sequence length="164" mass="19317">MGSTGVYIAVYCLVVLAMLMVISYGYWVWHGYRQAMRNALLRRHERDVERGEHMEQDNYWRRTDPRSPPSVTEAVPVALHTSFFKATERWFIVQSYICQLQVPVRFNGRYSGVCNIYIFSISWMYTFLTAKRFTFIISVRSSSPMEKLRGRMNIWLLHNCGLLA</sequence>
<dbReference type="Proteomes" id="UP000476176">
    <property type="component" value="Unassembled WGS sequence"/>
</dbReference>
<dbReference type="AlphaFoldDB" id="A0A6A3XRX2"/>
<dbReference type="Proteomes" id="UP000488956">
    <property type="component" value="Unassembled WGS sequence"/>
</dbReference>
<dbReference type="EMBL" id="QXFZ01000940">
    <property type="protein sequence ID" value="KAE9100767.1"/>
    <property type="molecule type" value="Genomic_DNA"/>
</dbReference>
<dbReference type="Proteomes" id="UP000433483">
    <property type="component" value="Unassembled WGS sequence"/>
</dbReference>
<evidence type="ECO:0000313" key="17">
    <source>
        <dbReference type="Proteomes" id="UP000488956"/>
    </source>
</evidence>
<accession>A0A6A3XRX2</accession>
<reference evidence="10 11" key="1">
    <citation type="submission" date="2018-08" db="EMBL/GenBank/DDBJ databases">
        <title>Genomic investigation of the strawberry pathogen Phytophthora fragariae indicates pathogenicity is determined by transcriptional variation in three key races.</title>
        <authorList>
            <person name="Adams T.M."/>
            <person name="Armitage A.D."/>
            <person name="Sobczyk M.K."/>
            <person name="Bates H.J."/>
            <person name="Dunwell J.M."/>
            <person name="Nellist C.F."/>
            <person name="Harrison R.J."/>
        </authorList>
    </citation>
    <scope>NUCLEOTIDE SEQUENCE [LARGE SCALE GENOMIC DNA]</scope>
    <source>
        <strain evidence="8 12">BC-1</strain>
        <strain evidence="9 16">BC-23</strain>
        <strain evidence="7 11">NOV-27</strain>
        <strain evidence="6 13">NOV-5</strain>
        <strain evidence="4 14">NOV-71</strain>
        <strain evidence="2 10">NOV-9</strain>
        <strain evidence="5 17">ONT-3</strain>
        <strain evidence="3 15">SCRP245</strain>
    </source>
</reference>
<evidence type="ECO:0000313" key="7">
    <source>
        <dbReference type="EMBL" id="KAE9202911.1"/>
    </source>
</evidence>
<dbReference type="Proteomes" id="UP000440732">
    <property type="component" value="Unassembled WGS sequence"/>
</dbReference>
<feature type="transmembrane region" description="Helical" evidence="1">
    <location>
        <begin position="6"/>
        <end position="29"/>
    </location>
</feature>
<comment type="caution">
    <text evidence="7">The sequence shown here is derived from an EMBL/GenBank/DDBJ whole genome shotgun (WGS) entry which is preliminary data.</text>
</comment>
<dbReference type="Proteomes" id="UP000460718">
    <property type="component" value="Unassembled WGS sequence"/>
</dbReference>
<keyword evidence="11" id="KW-1185">Reference proteome</keyword>
<dbReference type="EMBL" id="QXGB01000846">
    <property type="protein sequence ID" value="KAE9202911.1"/>
    <property type="molecule type" value="Genomic_DNA"/>
</dbReference>
<proteinExistence type="predicted"/>
<keyword evidence="1" id="KW-0472">Membrane</keyword>
<protein>
    <submittedName>
        <fullName evidence="7">Uncharacterized protein</fullName>
    </submittedName>
</protein>
<evidence type="ECO:0000313" key="2">
    <source>
        <dbReference type="EMBL" id="KAE8934262.1"/>
    </source>
</evidence>